<keyword evidence="3" id="KW-1185">Reference proteome</keyword>
<comment type="caution">
    <text evidence="2">The sequence shown here is derived from an EMBL/GenBank/DDBJ whole genome shotgun (WGS) entry which is preliminary data.</text>
</comment>
<dbReference type="Proteomes" id="UP000295345">
    <property type="component" value="Unassembled WGS sequence"/>
</dbReference>
<evidence type="ECO:0008006" key="4">
    <source>
        <dbReference type="Google" id="ProtNLM"/>
    </source>
</evidence>
<feature type="region of interest" description="Disordered" evidence="1">
    <location>
        <begin position="55"/>
        <end position="85"/>
    </location>
</feature>
<organism evidence="2 3">
    <name type="scientific">Streptomyces hainanensis</name>
    <dbReference type="NCBI Taxonomy" id="402648"/>
    <lineage>
        <taxon>Bacteria</taxon>
        <taxon>Bacillati</taxon>
        <taxon>Actinomycetota</taxon>
        <taxon>Actinomycetes</taxon>
        <taxon>Kitasatosporales</taxon>
        <taxon>Streptomycetaceae</taxon>
        <taxon>Streptomyces</taxon>
    </lineage>
</organism>
<name>A0A4R4SEL2_9ACTN</name>
<sequence>MGLFDMFRDKAAELAQSAMDQLTDLTGAAESTGDAAGQAAADGLAAAAGQADQAAQSAQNLQEQGQDVAGDAGSAVSDQANRFLG</sequence>
<evidence type="ECO:0000313" key="3">
    <source>
        <dbReference type="Proteomes" id="UP000295345"/>
    </source>
</evidence>
<evidence type="ECO:0000256" key="1">
    <source>
        <dbReference type="SAM" id="MobiDB-lite"/>
    </source>
</evidence>
<dbReference type="EMBL" id="SMKI01000812">
    <property type="protein sequence ID" value="TDC60332.1"/>
    <property type="molecule type" value="Genomic_DNA"/>
</dbReference>
<reference evidence="2 3" key="1">
    <citation type="submission" date="2019-03" db="EMBL/GenBank/DDBJ databases">
        <title>Draft genome sequences of novel Actinobacteria.</title>
        <authorList>
            <person name="Sahin N."/>
            <person name="Ay H."/>
            <person name="Saygin H."/>
        </authorList>
    </citation>
    <scope>NUCLEOTIDE SEQUENCE [LARGE SCALE GENOMIC DNA]</scope>
    <source>
        <strain evidence="2 3">DSM 41900</strain>
    </source>
</reference>
<feature type="compositionally biased region" description="Polar residues" evidence="1">
    <location>
        <begin position="76"/>
        <end position="85"/>
    </location>
</feature>
<dbReference type="RefSeq" id="WP_132822381.1">
    <property type="nucleotide sequence ID" value="NZ_SMKI01000812.1"/>
</dbReference>
<accession>A0A4R4SEL2</accession>
<gene>
    <name evidence="2" type="ORF">E1283_36120</name>
</gene>
<dbReference type="AlphaFoldDB" id="A0A4R4SEL2"/>
<proteinExistence type="predicted"/>
<protein>
    <recommendedName>
        <fullName evidence="4">Antitoxin</fullName>
    </recommendedName>
</protein>
<evidence type="ECO:0000313" key="2">
    <source>
        <dbReference type="EMBL" id="TDC60332.1"/>
    </source>
</evidence>